<evidence type="ECO:0000313" key="1">
    <source>
        <dbReference type="EMBL" id="VDN04556.1"/>
    </source>
</evidence>
<accession>A0A0N5D2M4</accession>
<sequence>MGFYFTSKIIAVSTVLYFIFVVDTDEALHSTCLAPAAFMQEQKVSDISDGKAFLKDNSEVFVEFSQQTDSERGSSVDETMSLATNISEEEQLMMFDAVEDDIFGDEIAMAEEAIPDNIAVKSSLVSKYLKKKVNIVCVVLKDLNVVASALNSSVQGVGYVTEIAVQQFLNKKLTDVYASMSNQKAHTFSGKTCLNDGKAIANFHFWSSSNKQPLSVDIQVEGFRASLDNIIVMHLPAFISDDVKKNDIPLNLKINLINTEIVVKDPETRPVRIKLNDCVIEQVVEEGDTVNNSA</sequence>
<protein>
    <submittedName>
        <fullName evidence="3">BPI1 domain-containing protein</fullName>
    </submittedName>
</protein>
<proteinExistence type="predicted"/>
<evidence type="ECO:0000313" key="3">
    <source>
        <dbReference type="WBParaSite" id="TCLT_0000714001-mRNA-1"/>
    </source>
</evidence>
<organism evidence="3">
    <name type="scientific">Thelazia callipaeda</name>
    <name type="common">Oriental eyeworm</name>
    <name type="synonym">Parasitic nematode</name>
    <dbReference type="NCBI Taxonomy" id="103827"/>
    <lineage>
        <taxon>Eukaryota</taxon>
        <taxon>Metazoa</taxon>
        <taxon>Ecdysozoa</taxon>
        <taxon>Nematoda</taxon>
        <taxon>Chromadorea</taxon>
        <taxon>Rhabditida</taxon>
        <taxon>Spirurina</taxon>
        <taxon>Spiruromorpha</taxon>
        <taxon>Thelazioidea</taxon>
        <taxon>Thelaziidae</taxon>
        <taxon>Thelazia</taxon>
    </lineage>
</organism>
<evidence type="ECO:0000313" key="2">
    <source>
        <dbReference type="Proteomes" id="UP000276776"/>
    </source>
</evidence>
<dbReference type="Proteomes" id="UP000276776">
    <property type="component" value="Unassembled WGS sequence"/>
</dbReference>
<gene>
    <name evidence="1" type="ORF">TCLT_LOCUS7129</name>
</gene>
<dbReference type="WBParaSite" id="TCLT_0000714001-mRNA-1">
    <property type="protein sequence ID" value="TCLT_0000714001-mRNA-1"/>
    <property type="gene ID" value="TCLT_0000714001"/>
</dbReference>
<dbReference type="EMBL" id="UYYF01004477">
    <property type="protein sequence ID" value="VDN04556.1"/>
    <property type="molecule type" value="Genomic_DNA"/>
</dbReference>
<reference evidence="3" key="1">
    <citation type="submission" date="2017-02" db="UniProtKB">
        <authorList>
            <consortium name="WormBaseParasite"/>
        </authorList>
    </citation>
    <scope>IDENTIFICATION</scope>
</reference>
<reference evidence="1 2" key="2">
    <citation type="submission" date="2018-11" db="EMBL/GenBank/DDBJ databases">
        <authorList>
            <consortium name="Pathogen Informatics"/>
        </authorList>
    </citation>
    <scope>NUCLEOTIDE SEQUENCE [LARGE SCALE GENOMIC DNA]</scope>
</reference>
<name>A0A0N5D2M4_THECL</name>
<dbReference type="OMA" id="NDCVIEQ"/>
<keyword evidence="2" id="KW-1185">Reference proteome</keyword>
<dbReference type="STRING" id="103827.A0A0N5D2M4"/>
<dbReference type="AlphaFoldDB" id="A0A0N5D2M4"/>
<dbReference type="OrthoDB" id="5847865at2759"/>